<gene>
    <name evidence="2" type="ORF">H9654_06185</name>
</gene>
<protein>
    <submittedName>
        <fullName evidence="2">Outer membrane beta-barrel protein</fullName>
    </submittedName>
</protein>
<dbReference type="GO" id="GO:0019867">
    <property type="term" value="C:outer membrane"/>
    <property type="evidence" value="ECO:0007669"/>
    <property type="project" value="InterPro"/>
</dbReference>
<comment type="caution">
    <text evidence="2">The sequence shown here is derived from an EMBL/GenBank/DDBJ whole genome shotgun (WGS) entry which is preliminary data.</text>
</comment>
<dbReference type="InterPro" id="IPR005618">
    <property type="entry name" value="OMPW"/>
</dbReference>
<feature type="signal peptide" evidence="1">
    <location>
        <begin position="1"/>
        <end position="24"/>
    </location>
</feature>
<dbReference type="EMBL" id="JACSQS010000004">
    <property type="protein sequence ID" value="MBD7953795.1"/>
    <property type="molecule type" value="Genomic_DNA"/>
</dbReference>
<organism evidence="2 3">
    <name type="scientific">Stenotrophomonas lacuserhaii</name>
    <dbReference type="NCBI Taxonomy" id="2760084"/>
    <lineage>
        <taxon>Bacteria</taxon>
        <taxon>Pseudomonadati</taxon>
        <taxon>Pseudomonadota</taxon>
        <taxon>Gammaproteobacteria</taxon>
        <taxon>Lysobacterales</taxon>
        <taxon>Lysobacteraceae</taxon>
        <taxon>Stenotrophomonas</taxon>
    </lineage>
</organism>
<sequence>MRITAPLLAGLAAALSLAAAPAMAQSKGDWTLSAGVHQVAPKSNNGTLAGGTLKVDVDSDIKPTITGEYFIADNLGIEVLAALPFKHDINIDGLGRVGSTKHLPPVVTLQYHFNSQGKVSPFVGAGINYTTFFSEETGGALAGSRLKMDDSWGLAAHAGLDFAINEKAALRVDLRWMDIDSKVKLDGQKLGTVEIDPLAYGVSYVIKF</sequence>
<name>A0A8X8FZI6_9GAMM</name>
<dbReference type="InterPro" id="IPR011250">
    <property type="entry name" value="OMP/PagP_B-barrel"/>
</dbReference>
<feature type="chain" id="PRO_5036464983" evidence="1">
    <location>
        <begin position="25"/>
        <end position="208"/>
    </location>
</feature>
<dbReference type="RefSeq" id="WP_191769848.1">
    <property type="nucleotide sequence ID" value="NZ_JACSQS010000004.1"/>
</dbReference>
<proteinExistence type="predicted"/>
<dbReference type="GO" id="GO:0055085">
    <property type="term" value="P:transmembrane transport"/>
    <property type="evidence" value="ECO:0007669"/>
    <property type="project" value="TreeGrafter"/>
</dbReference>
<dbReference type="AlphaFoldDB" id="A0A8X8FZI6"/>
<dbReference type="SUPFAM" id="SSF56925">
    <property type="entry name" value="OMPA-like"/>
    <property type="match status" value="1"/>
</dbReference>
<keyword evidence="3" id="KW-1185">Reference proteome</keyword>
<evidence type="ECO:0000256" key="1">
    <source>
        <dbReference type="SAM" id="SignalP"/>
    </source>
</evidence>
<dbReference type="PANTHER" id="PTHR36920:SF1">
    <property type="entry name" value="OUTER MEMBRANE PROTEIN W"/>
    <property type="match status" value="1"/>
</dbReference>
<keyword evidence="1" id="KW-0732">Signal</keyword>
<dbReference type="Gene3D" id="2.40.160.20">
    <property type="match status" value="1"/>
</dbReference>
<dbReference type="Proteomes" id="UP000636938">
    <property type="component" value="Unassembled WGS sequence"/>
</dbReference>
<reference evidence="2 3" key="1">
    <citation type="submission" date="2020-08" db="EMBL/GenBank/DDBJ databases">
        <title>A Genomic Blueprint of the Chicken Gut Microbiome.</title>
        <authorList>
            <person name="Gilroy R."/>
            <person name="Ravi A."/>
            <person name="Getino M."/>
            <person name="Pursley I."/>
            <person name="Horton D.L."/>
            <person name="Alikhan N.-F."/>
            <person name="Baker D."/>
            <person name="Gharbi K."/>
            <person name="Hall N."/>
            <person name="Watson M."/>
            <person name="Adriaenssens E.M."/>
            <person name="Foster-Nyarko E."/>
            <person name="Jarju S."/>
            <person name="Secka A."/>
            <person name="Antonio M."/>
            <person name="Oren A."/>
            <person name="Chaudhuri R."/>
            <person name="La Ragione R.M."/>
            <person name="Hildebrand F."/>
            <person name="Pallen M.J."/>
        </authorList>
    </citation>
    <scope>NUCLEOTIDE SEQUENCE [LARGE SCALE GENOMIC DNA]</scope>
    <source>
        <strain evidence="2 3">Sa5BUN4</strain>
    </source>
</reference>
<dbReference type="PANTHER" id="PTHR36920">
    <property type="match status" value="1"/>
</dbReference>
<dbReference type="Pfam" id="PF03922">
    <property type="entry name" value="OmpW"/>
    <property type="match status" value="1"/>
</dbReference>
<evidence type="ECO:0000313" key="3">
    <source>
        <dbReference type="Proteomes" id="UP000636938"/>
    </source>
</evidence>
<evidence type="ECO:0000313" key="2">
    <source>
        <dbReference type="EMBL" id="MBD7953795.1"/>
    </source>
</evidence>
<accession>A0A8X8FZI6</accession>